<dbReference type="PANTHER" id="PTHR28570">
    <property type="entry name" value="ASPARTYL AMINOPEPTIDASE"/>
    <property type="match status" value="1"/>
</dbReference>
<dbReference type="PRINTS" id="PR00932">
    <property type="entry name" value="AMINO1PTASE"/>
</dbReference>
<keyword evidence="4 9" id="KW-0645">Protease</keyword>
<keyword evidence="8 9" id="KW-0482">Metalloprotease</keyword>
<evidence type="ECO:0000256" key="1">
    <source>
        <dbReference type="ARBA" id="ARBA00001947"/>
    </source>
</evidence>
<evidence type="ECO:0000256" key="3">
    <source>
        <dbReference type="ARBA" id="ARBA00022438"/>
    </source>
</evidence>
<dbReference type="EC" id="3.4.11.-" evidence="10"/>
<evidence type="ECO:0000256" key="10">
    <source>
        <dbReference type="RuleBase" id="RU004387"/>
    </source>
</evidence>
<evidence type="ECO:0000256" key="7">
    <source>
        <dbReference type="ARBA" id="ARBA00022833"/>
    </source>
</evidence>
<keyword evidence="12" id="KW-1185">Reference proteome</keyword>
<keyword evidence="3 9" id="KW-0031">Aminopeptidase</keyword>
<accession>A0A1M6TMK8</accession>
<evidence type="ECO:0000313" key="11">
    <source>
        <dbReference type="EMBL" id="SHK58150.1"/>
    </source>
</evidence>
<dbReference type="PANTHER" id="PTHR28570:SF3">
    <property type="entry name" value="ASPARTYL AMINOPEPTIDASE"/>
    <property type="match status" value="1"/>
</dbReference>
<evidence type="ECO:0000256" key="6">
    <source>
        <dbReference type="ARBA" id="ARBA00022801"/>
    </source>
</evidence>
<dbReference type="GO" id="GO:0008237">
    <property type="term" value="F:metallopeptidase activity"/>
    <property type="evidence" value="ECO:0007669"/>
    <property type="project" value="UniProtKB-KW"/>
</dbReference>
<dbReference type="GO" id="GO:0006508">
    <property type="term" value="P:proteolysis"/>
    <property type="evidence" value="ECO:0007669"/>
    <property type="project" value="UniProtKB-KW"/>
</dbReference>
<keyword evidence="6 9" id="KW-0378">Hydrolase</keyword>
<dbReference type="AlphaFoldDB" id="A0A1M6TMK8"/>
<dbReference type="CDD" id="cd05658">
    <property type="entry name" value="M18_DAP"/>
    <property type="match status" value="1"/>
</dbReference>
<dbReference type="EMBL" id="FRAE01000100">
    <property type="protein sequence ID" value="SHK58150.1"/>
    <property type="molecule type" value="Genomic_DNA"/>
</dbReference>
<gene>
    <name evidence="11" type="ORF">SAMN02744037_02635</name>
</gene>
<protein>
    <recommendedName>
        <fullName evidence="10">M18 family aminopeptidase</fullName>
        <ecNumber evidence="10">3.4.11.-</ecNumber>
    </recommendedName>
</protein>
<evidence type="ECO:0000256" key="5">
    <source>
        <dbReference type="ARBA" id="ARBA00022723"/>
    </source>
</evidence>
<evidence type="ECO:0000313" key="12">
    <source>
        <dbReference type="Proteomes" id="UP000242497"/>
    </source>
</evidence>
<keyword evidence="5 9" id="KW-0479">Metal-binding</keyword>
<dbReference type="GO" id="GO:0004177">
    <property type="term" value="F:aminopeptidase activity"/>
    <property type="evidence" value="ECO:0007669"/>
    <property type="project" value="UniProtKB-KW"/>
</dbReference>
<dbReference type="InterPro" id="IPR023358">
    <property type="entry name" value="Peptidase_M18_dom2"/>
</dbReference>
<dbReference type="SUPFAM" id="SSF101821">
    <property type="entry name" value="Aminopeptidase/glucanase lid domain"/>
    <property type="match status" value="1"/>
</dbReference>
<dbReference type="STRING" id="1123349.SAMN02744037_02635"/>
<dbReference type="SUPFAM" id="SSF53187">
    <property type="entry name" value="Zn-dependent exopeptidases"/>
    <property type="match status" value="1"/>
</dbReference>
<dbReference type="RefSeq" id="WP_072890781.1">
    <property type="nucleotide sequence ID" value="NZ_FRAE01000100.1"/>
</dbReference>
<dbReference type="Gene3D" id="3.40.630.10">
    <property type="entry name" value="Zn peptidases"/>
    <property type="match status" value="1"/>
</dbReference>
<dbReference type="Proteomes" id="UP000242497">
    <property type="component" value="Unassembled WGS sequence"/>
</dbReference>
<dbReference type="Pfam" id="PF02127">
    <property type="entry name" value="Peptidase_M18"/>
    <property type="match status" value="1"/>
</dbReference>
<sequence length="432" mass="48849">MKEKEFAKELIEFISNSPTSFHAVKSCKEILKGEGFKELSLREKWDIKEGGKYFVTKNSSAITAFIVNSENIEKEGFRIIASHSDAPSFRVKPNPEMISEKSYLKLNTETYGGPILNTWMDRPLSIAGRVTLKSDDILKPKEVLVNINKPICIIPNVAIHMNRNVNSGIELNKQVDMLPLLGMINENFEKDNFLIKEIAKELNICMEDILDFDMFLYEYEKGSLIGINEEFISSSRLDNLAMAHASINAFINSNNKKGINVFVMFDNEEIGSATRQGADSPMLKNILERINLSLKKDREDFFTGIYSSFMISADMAHPVHPNKPQKHDPTNRPIINKGPVIKISSNYKYTSDSYSIGVYENICREANVPYQKFVNKSDERGGSTIGPISSTHLDIPSVDIGTPILAMHSIRELGGVIDHYYAYKSFLKFYEV</sequence>
<evidence type="ECO:0000256" key="2">
    <source>
        <dbReference type="ARBA" id="ARBA00008290"/>
    </source>
</evidence>
<proteinExistence type="inferred from homology"/>
<reference evidence="12" key="1">
    <citation type="submission" date="2016-11" db="EMBL/GenBank/DDBJ databases">
        <authorList>
            <person name="Varghese N."/>
            <person name="Submissions S."/>
        </authorList>
    </citation>
    <scope>NUCLEOTIDE SEQUENCE [LARGE SCALE GENOMIC DNA]</scope>
    <source>
        <strain evidence="12">DSM 15518</strain>
    </source>
</reference>
<dbReference type="NCBIfam" id="NF002759">
    <property type="entry name" value="PRK02813.1"/>
    <property type="match status" value="1"/>
</dbReference>
<dbReference type="Gene3D" id="2.30.250.10">
    <property type="entry name" value="Aminopeptidase i, Domain 2"/>
    <property type="match status" value="1"/>
</dbReference>
<name>A0A1M6TMK8_9FIRM</name>
<comment type="similarity">
    <text evidence="2 9">Belongs to the peptidase M18 family.</text>
</comment>
<evidence type="ECO:0000256" key="8">
    <source>
        <dbReference type="ARBA" id="ARBA00023049"/>
    </source>
</evidence>
<evidence type="ECO:0000256" key="4">
    <source>
        <dbReference type="ARBA" id="ARBA00022670"/>
    </source>
</evidence>
<evidence type="ECO:0000256" key="9">
    <source>
        <dbReference type="RuleBase" id="RU004386"/>
    </source>
</evidence>
<organism evidence="11 12">
    <name type="scientific">Tepidibacter formicigenes DSM 15518</name>
    <dbReference type="NCBI Taxonomy" id="1123349"/>
    <lineage>
        <taxon>Bacteria</taxon>
        <taxon>Bacillati</taxon>
        <taxon>Bacillota</taxon>
        <taxon>Clostridia</taxon>
        <taxon>Peptostreptococcales</taxon>
        <taxon>Peptostreptococcaceae</taxon>
        <taxon>Tepidibacter</taxon>
    </lineage>
</organism>
<comment type="cofactor">
    <cofactor evidence="1 10">
        <name>Zn(2+)</name>
        <dbReference type="ChEBI" id="CHEBI:29105"/>
    </cofactor>
</comment>
<dbReference type="FunFam" id="2.30.250.10:FF:000003">
    <property type="entry name" value="Probable M18 family aminopeptidase 2"/>
    <property type="match status" value="1"/>
</dbReference>
<dbReference type="InterPro" id="IPR001948">
    <property type="entry name" value="Peptidase_M18"/>
</dbReference>
<dbReference type="GO" id="GO:0005737">
    <property type="term" value="C:cytoplasm"/>
    <property type="evidence" value="ECO:0007669"/>
    <property type="project" value="UniProtKB-ARBA"/>
</dbReference>
<dbReference type="GO" id="GO:0008270">
    <property type="term" value="F:zinc ion binding"/>
    <property type="evidence" value="ECO:0007669"/>
    <property type="project" value="InterPro"/>
</dbReference>
<keyword evidence="7 9" id="KW-0862">Zinc</keyword>